<dbReference type="EMBL" id="CM007899">
    <property type="protein sequence ID" value="OTG10953.1"/>
    <property type="molecule type" value="Genomic_DNA"/>
</dbReference>
<protein>
    <submittedName>
        <fullName evidence="2">Uncharacterized protein</fullName>
    </submittedName>
</protein>
<dbReference type="Proteomes" id="UP000215914">
    <property type="component" value="Chromosome 10"/>
</dbReference>
<evidence type="ECO:0000313" key="2">
    <source>
        <dbReference type="EMBL" id="OTG10953.1"/>
    </source>
</evidence>
<evidence type="ECO:0000313" key="3">
    <source>
        <dbReference type="Proteomes" id="UP000215914"/>
    </source>
</evidence>
<reference evidence="1 3" key="1">
    <citation type="journal article" date="2017" name="Nature">
        <title>The sunflower genome provides insights into oil metabolism, flowering and Asterid evolution.</title>
        <authorList>
            <person name="Badouin H."/>
            <person name="Gouzy J."/>
            <person name="Grassa C.J."/>
            <person name="Murat F."/>
            <person name="Staton S.E."/>
            <person name="Cottret L."/>
            <person name="Lelandais-Briere C."/>
            <person name="Owens G.L."/>
            <person name="Carrere S."/>
            <person name="Mayjonade B."/>
            <person name="Legrand L."/>
            <person name="Gill N."/>
            <person name="Kane N.C."/>
            <person name="Bowers J.E."/>
            <person name="Hubner S."/>
            <person name="Bellec A."/>
            <person name="Berard A."/>
            <person name="Berges H."/>
            <person name="Blanchet N."/>
            <person name="Boniface M.C."/>
            <person name="Brunel D."/>
            <person name="Catrice O."/>
            <person name="Chaidir N."/>
            <person name="Claudel C."/>
            <person name="Donnadieu C."/>
            <person name="Faraut T."/>
            <person name="Fievet G."/>
            <person name="Helmstetter N."/>
            <person name="King M."/>
            <person name="Knapp S.J."/>
            <person name="Lai Z."/>
            <person name="Le Paslier M.C."/>
            <person name="Lippi Y."/>
            <person name="Lorenzon L."/>
            <person name="Mandel J.R."/>
            <person name="Marage G."/>
            <person name="Marchand G."/>
            <person name="Marquand E."/>
            <person name="Bret-Mestries E."/>
            <person name="Morien E."/>
            <person name="Nambeesan S."/>
            <person name="Nguyen T."/>
            <person name="Pegot-Espagnet P."/>
            <person name="Pouilly N."/>
            <person name="Raftis F."/>
            <person name="Sallet E."/>
            <person name="Schiex T."/>
            <person name="Thomas J."/>
            <person name="Vandecasteele C."/>
            <person name="Vares D."/>
            <person name="Vear F."/>
            <person name="Vautrin S."/>
            <person name="Crespi M."/>
            <person name="Mangin B."/>
            <person name="Burke J.M."/>
            <person name="Salse J."/>
            <person name="Munos S."/>
            <person name="Vincourt P."/>
            <person name="Rieseberg L.H."/>
            <person name="Langlade N.B."/>
        </authorList>
    </citation>
    <scope>NUCLEOTIDE SEQUENCE [LARGE SCALE GENOMIC DNA]</scope>
    <source>
        <strain evidence="3">cv. SF193</strain>
        <tissue evidence="1">Leaves</tissue>
    </source>
</reference>
<reference evidence="1" key="3">
    <citation type="submission" date="2020-06" db="EMBL/GenBank/DDBJ databases">
        <title>Helianthus annuus Genome sequencing and assembly Release 2.</title>
        <authorList>
            <person name="Gouzy J."/>
            <person name="Langlade N."/>
            <person name="Munos S."/>
        </authorList>
    </citation>
    <scope>NUCLEOTIDE SEQUENCE</scope>
    <source>
        <tissue evidence="1">Leaves</tissue>
    </source>
</reference>
<dbReference type="Gramene" id="mRNA:HanXRQr2_Chr10g0441241">
    <property type="protein sequence ID" value="mRNA:HanXRQr2_Chr10g0441241"/>
    <property type="gene ID" value="HanXRQr2_Chr10g0441241"/>
</dbReference>
<dbReference type="InParanoid" id="A0A251TJL9"/>
<keyword evidence="3" id="KW-1185">Reference proteome</keyword>
<gene>
    <name evidence="2" type="ORF">HannXRQ_Chr10g0293461</name>
    <name evidence="1" type="ORF">HanXRQr2_Chr10g0441241</name>
</gene>
<dbReference type="EMBL" id="MNCJ02000325">
    <property type="protein sequence ID" value="KAF5786463.1"/>
    <property type="molecule type" value="Genomic_DNA"/>
</dbReference>
<proteinExistence type="predicted"/>
<sequence length="89" mass="10376">MKGQLCKKKCLTKRNQHTHILSLNSLSLLSLSQLSLKHRLTLSLSNTDLLSDTFDLALRISFSIRFFQYSQELLGFLCQIHKIKPWSIW</sequence>
<name>A0A251TJL9_HELAN</name>
<evidence type="ECO:0000313" key="1">
    <source>
        <dbReference type="EMBL" id="KAF5786463.1"/>
    </source>
</evidence>
<reference evidence="2" key="2">
    <citation type="submission" date="2017-02" db="EMBL/GenBank/DDBJ databases">
        <title>Sunflower complete genome.</title>
        <authorList>
            <person name="Langlade N."/>
            <person name="Munos S."/>
        </authorList>
    </citation>
    <scope>NUCLEOTIDE SEQUENCE [LARGE SCALE GENOMIC DNA]</scope>
    <source>
        <tissue evidence="2">Leaves</tissue>
    </source>
</reference>
<accession>A0A251TJL9</accession>
<dbReference type="AlphaFoldDB" id="A0A251TJL9"/>
<organism evidence="2 3">
    <name type="scientific">Helianthus annuus</name>
    <name type="common">Common sunflower</name>
    <dbReference type="NCBI Taxonomy" id="4232"/>
    <lineage>
        <taxon>Eukaryota</taxon>
        <taxon>Viridiplantae</taxon>
        <taxon>Streptophyta</taxon>
        <taxon>Embryophyta</taxon>
        <taxon>Tracheophyta</taxon>
        <taxon>Spermatophyta</taxon>
        <taxon>Magnoliopsida</taxon>
        <taxon>eudicotyledons</taxon>
        <taxon>Gunneridae</taxon>
        <taxon>Pentapetalae</taxon>
        <taxon>asterids</taxon>
        <taxon>campanulids</taxon>
        <taxon>Asterales</taxon>
        <taxon>Asteraceae</taxon>
        <taxon>Asteroideae</taxon>
        <taxon>Heliantheae alliance</taxon>
        <taxon>Heliantheae</taxon>
        <taxon>Helianthus</taxon>
    </lineage>
</organism>